<comment type="caution">
    <text evidence="1">The sequence shown here is derived from an EMBL/GenBank/DDBJ whole genome shotgun (WGS) entry which is preliminary data.</text>
</comment>
<dbReference type="EMBL" id="BAAAZY010000003">
    <property type="protein sequence ID" value="GAA4041796.1"/>
    <property type="molecule type" value="Genomic_DNA"/>
</dbReference>
<reference evidence="2" key="1">
    <citation type="journal article" date="2019" name="Int. J. Syst. Evol. Microbiol.">
        <title>The Global Catalogue of Microorganisms (GCM) 10K type strain sequencing project: providing services to taxonomists for standard genome sequencing and annotation.</title>
        <authorList>
            <consortium name="The Broad Institute Genomics Platform"/>
            <consortium name="The Broad Institute Genome Sequencing Center for Infectious Disease"/>
            <person name="Wu L."/>
            <person name="Ma J."/>
        </authorList>
    </citation>
    <scope>NUCLEOTIDE SEQUENCE [LARGE SCALE GENOMIC DNA]</scope>
    <source>
        <strain evidence="2">JCM 16925</strain>
    </source>
</reference>
<name>A0ABP7UET2_9ACTN</name>
<proteinExistence type="predicted"/>
<dbReference type="Proteomes" id="UP001499984">
    <property type="component" value="Unassembled WGS sequence"/>
</dbReference>
<sequence length="134" mass="14637">MKDQDPLFAAAREVRPFLTDLLSEGATEVDELLATALLSTRSEFDRLSRLQEVFASDDRLIDWVGQFLAAGLIPPEVVGQVSRGSGPVTLSGDPGRQPGVRFTCPNGDYTRYLLRRGEFVPPCPTCGKALVRAE</sequence>
<protein>
    <recommendedName>
        <fullName evidence="3">Zinc ribbon domain-containing protein</fullName>
    </recommendedName>
</protein>
<keyword evidence="2" id="KW-1185">Reference proteome</keyword>
<evidence type="ECO:0000313" key="2">
    <source>
        <dbReference type="Proteomes" id="UP001499984"/>
    </source>
</evidence>
<accession>A0ABP7UET2</accession>
<evidence type="ECO:0008006" key="3">
    <source>
        <dbReference type="Google" id="ProtNLM"/>
    </source>
</evidence>
<evidence type="ECO:0000313" key="1">
    <source>
        <dbReference type="EMBL" id="GAA4041796.1"/>
    </source>
</evidence>
<organism evidence="1 2">
    <name type="scientific">Streptomyces shaanxiensis</name>
    <dbReference type="NCBI Taxonomy" id="653357"/>
    <lineage>
        <taxon>Bacteria</taxon>
        <taxon>Bacillati</taxon>
        <taxon>Actinomycetota</taxon>
        <taxon>Actinomycetes</taxon>
        <taxon>Kitasatosporales</taxon>
        <taxon>Streptomycetaceae</taxon>
        <taxon>Streptomyces</taxon>
    </lineage>
</organism>
<gene>
    <name evidence="1" type="ORF">GCM10022233_08290</name>
</gene>
<dbReference type="RefSeq" id="WP_345008687.1">
    <property type="nucleotide sequence ID" value="NZ_BAAAZY010000003.1"/>
</dbReference>